<reference evidence="3" key="1">
    <citation type="submission" date="2022-01" db="EMBL/GenBank/DDBJ databases">
        <authorList>
            <person name="King R."/>
        </authorList>
    </citation>
    <scope>NUCLEOTIDE SEQUENCE</scope>
</reference>
<dbReference type="AlphaFoldDB" id="A0A9P0HLN0"/>
<feature type="coiled-coil region" evidence="1">
    <location>
        <begin position="25"/>
        <end position="87"/>
    </location>
</feature>
<evidence type="ECO:0000313" key="3">
    <source>
        <dbReference type="EMBL" id="CAH1404180.1"/>
    </source>
</evidence>
<evidence type="ECO:0000313" key="4">
    <source>
        <dbReference type="Proteomes" id="UP001152798"/>
    </source>
</evidence>
<dbReference type="OrthoDB" id="6622071at2759"/>
<evidence type="ECO:0000256" key="2">
    <source>
        <dbReference type="SAM" id="MobiDB-lite"/>
    </source>
</evidence>
<keyword evidence="4" id="KW-1185">Reference proteome</keyword>
<feature type="compositionally biased region" description="Polar residues" evidence="2">
    <location>
        <begin position="227"/>
        <end position="241"/>
    </location>
</feature>
<feature type="compositionally biased region" description="Basic residues" evidence="2">
    <location>
        <begin position="378"/>
        <end position="391"/>
    </location>
</feature>
<sequence length="450" mass="50131">MSHKRKDSKSSSSSKETVASLQKQIASMKVINKELVTNLQQLKKEIATSASQSCSLKAELYDMIMEKNSLMEKNNKLVELLRSLQEESLSVGKRVDDLLGPRDSERSRLSPKQSAVICPMVSGHVIHNPKVELRRLNFSDYPNIVYAPGNDAVSLSPVIEQQYEEPVQNRFGHRLQVAQNISNLRNREVGEDSFYSVGSWTVENRNLESSEQSSSSVASSENNVSATTSNEILSPPGSSQIDVKPSGSRFMADESTNSSEAARNLNENGRNSTSLLTINVMSPKNDPQSSSILLNPSVFVNVCPRKRKYATELSLSNRFTVSEVKEESNDENQDSNYSNIINLKYPIVLSERLPAVFNETLMVNENGNTTQETQHNKSQNRKAGISKRTKPSLRNSKSVRESPTNSCPAALNFLKILVFLIIYPPPSRLGRPVLESSRILQFFKSTWRGG</sequence>
<feature type="compositionally biased region" description="Polar residues" evidence="2">
    <location>
        <begin position="254"/>
        <end position="270"/>
    </location>
</feature>
<keyword evidence="1" id="KW-0175">Coiled coil</keyword>
<feature type="compositionally biased region" description="Low complexity" evidence="2">
    <location>
        <begin position="209"/>
        <end position="226"/>
    </location>
</feature>
<feature type="region of interest" description="Disordered" evidence="2">
    <location>
        <begin position="206"/>
        <end position="270"/>
    </location>
</feature>
<name>A0A9P0HLN0_NEZVI</name>
<feature type="compositionally biased region" description="Polar residues" evidence="2">
    <location>
        <begin position="366"/>
        <end position="377"/>
    </location>
</feature>
<gene>
    <name evidence="3" type="ORF">NEZAVI_LOCUS12634</name>
</gene>
<dbReference type="Proteomes" id="UP001152798">
    <property type="component" value="Chromosome 6"/>
</dbReference>
<feature type="compositionally biased region" description="Polar residues" evidence="2">
    <location>
        <begin position="392"/>
        <end position="405"/>
    </location>
</feature>
<dbReference type="EMBL" id="OV725082">
    <property type="protein sequence ID" value="CAH1404180.1"/>
    <property type="molecule type" value="Genomic_DNA"/>
</dbReference>
<evidence type="ECO:0000256" key="1">
    <source>
        <dbReference type="SAM" id="Coils"/>
    </source>
</evidence>
<organism evidence="3 4">
    <name type="scientific">Nezara viridula</name>
    <name type="common">Southern green stink bug</name>
    <name type="synonym">Cimex viridulus</name>
    <dbReference type="NCBI Taxonomy" id="85310"/>
    <lineage>
        <taxon>Eukaryota</taxon>
        <taxon>Metazoa</taxon>
        <taxon>Ecdysozoa</taxon>
        <taxon>Arthropoda</taxon>
        <taxon>Hexapoda</taxon>
        <taxon>Insecta</taxon>
        <taxon>Pterygota</taxon>
        <taxon>Neoptera</taxon>
        <taxon>Paraneoptera</taxon>
        <taxon>Hemiptera</taxon>
        <taxon>Heteroptera</taxon>
        <taxon>Panheteroptera</taxon>
        <taxon>Pentatomomorpha</taxon>
        <taxon>Pentatomoidea</taxon>
        <taxon>Pentatomidae</taxon>
        <taxon>Pentatominae</taxon>
        <taxon>Nezara</taxon>
    </lineage>
</organism>
<accession>A0A9P0HLN0</accession>
<proteinExistence type="predicted"/>
<feature type="region of interest" description="Disordered" evidence="2">
    <location>
        <begin position="366"/>
        <end position="405"/>
    </location>
</feature>
<protein>
    <submittedName>
        <fullName evidence="3">Uncharacterized protein</fullName>
    </submittedName>
</protein>